<protein>
    <submittedName>
        <fullName evidence="1">Zinc-binding dehydrogenase</fullName>
    </submittedName>
</protein>
<name>A0A2H4SW74_CORMI</name>
<evidence type="ECO:0000313" key="1">
    <source>
        <dbReference type="EMBL" id="ATY67351.1"/>
    </source>
</evidence>
<dbReference type="EMBL" id="CP023328">
    <property type="protein sequence ID" value="ATY67351.1"/>
    <property type="molecule type" value="Genomic_DNA"/>
</dbReference>
<gene>
    <name evidence="1" type="ORF">A9K55_000196</name>
</gene>
<reference evidence="1 2" key="1">
    <citation type="journal article" date="2017" name="BMC Genomics">
        <title>Chromosome level assembly and secondary metabolite potential of the parasitic fungus Cordyceps militaris.</title>
        <authorList>
            <person name="Kramer G.J."/>
            <person name="Nodwell J.R."/>
        </authorList>
    </citation>
    <scope>NUCLEOTIDE SEQUENCE [LARGE SCALE GENOMIC DNA]</scope>
    <source>
        <strain evidence="1 2">ATCC 34164</strain>
    </source>
</reference>
<proteinExistence type="predicted"/>
<dbReference type="Gene3D" id="3.40.50.720">
    <property type="entry name" value="NAD(P)-binding Rossmann-like Domain"/>
    <property type="match status" value="1"/>
</dbReference>
<dbReference type="VEuPathDB" id="FungiDB:A9K55_000196"/>
<evidence type="ECO:0000313" key="2">
    <source>
        <dbReference type="Proteomes" id="UP000323067"/>
    </source>
</evidence>
<dbReference type="AlphaFoldDB" id="A0A2H4SW74"/>
<dbReference type="VEuPathDB" id="FungiDB:CCM_07507"/>
<dbReference type="Proteomes" id="UP000323067">
    <property type="component" value="Chromosome i"/>
</dbReference>
<organism evidence="1 2">
    <name type="scientific">Cordyceps militaris</name>
    <name type="common">Caterpillar fungus</name>
    <name type="synonym">Clavaria militaris</name>
    <dbReference type="NCBI Taxonomy" id="73501"/>
    <lineage>
        <taxon>Eukaryota</taxon>
        <taxon>Fungi</taxon>
        <taxon>Dikarya</taxon>
        <taxon>Ascomycota</taxon>
        <taxon>Pezizomycotina</taxon>
        <taxon>Sordariomycetes</taxon>
        <taxon>Hypocreomycetidae</taxon>
        <taxon>Hypocreales</taxon>
        <taxon>Cordycipitaceae</taxon>
        <taxon>Cordyceps</taxon>
    </lineage>
</organism>
<sequence>MQFGDIDVLQIVDATFQIRTELSGFSGGDISMRKGNYPDQVAAPLTPGYCLGMSGGAGTGVMILSKLAGAEVYETASLRNHPLIRSYGAHPFVYTDKK</sequence>
<accession>A0A2H4SW74</accession>